<dbReference type="EMBL" id="JBHFFA010000003">
    <property type="protein sequence ID" value="KAL2635856.1"/>
    <property type="molecule type" value="Genomic_DNA"/>
</dbReference>
<gene>
    <name evidence="2" type="ORF">R1flu_007335</name>
</gene>
<accession>A0ABD1YZ50</accession>
<keyword evidence="3" id="KW-1185">Reference proteome</keyword>
<evidence type="ECO:0000313" key="3">
    <source>
        <dbReference type="Proteomes" id="UP001605036"/>
    </source>
</evidence>
<organism evidence="2 3">
    <name type="scientific">Riccia fluitans</name>
    <dbReference type="NCBI Taxonomy" id="41844"/>
    <lineage>
        <taxon>Eukaryota</taxon>
        <taxon>Viridiplantae</taxon>
        <taxon>Streptophyta</taxon>
        <taxon>Embryophyta</taxon>
        <taxon>Marchantiophyta</taxon>
        <taxon>Marchantiopsida</taxon>
        <taxon>Marchantiidae</taxon>
        <taxon>Marchantiales</taxon>
        <taxon>Ricciaceae</taxon>
        <taxon>Riccia</taxon>
    </lineage>
</organism>
<dbReference type="Proteomes" id="UP001605036">
    <property type="component" value="Unassembled WGS sequence"/>
</dbReference>
<sequence>MLNSVLVPVRPEHFQHNQLALYHYAWVAIKDPTAPTLDWGDAMEKIETRKVKALGVCNEATCLGLYLAHLYRHFHEMDNEQKEEFEKQKALEQLGSDSKTKTEEEKETKRESPSAAWIEEASGSKPLDTKKPGNFNEWGVLQNLGRKTSKFFEALHVNVTSITAEEVARNMEKIFCTTTNCGGHGYSTMERDGEKPGQFAHDGVKEEPGSGRTAQIF</sequence>
<proteinExistence type="predicted"/>
<reference evidence="2 3" key="1">
    <citation type="submission" date="2024-09" db="EMBL/GenBank/DDBJ databases">
        <title>Chromosome-scale assembly of Riccia fluitans.</title>
        <authorList>
            <person name="Paukszto L."/>
            <person name="Sawicki J."/>
            <person name="Karawczyk K."/>
            <person name="Piernik-Szablinska J."/>
            <person name="Szczecinska M."/>
            <person name="Mazdziarz M."/>
        </authorList>
    </citation>
    <scope>NUCLEOTIDE SEQUENCE [LARGE SCALE GENOMIC DNA]</scope>
    <source>
        <strain evidence="2">Rf_01</strain>
        <tissue evidence="2">Aerial parts of the thallus</tissue>
    </source>
</reference>
<protein>
    <submittedName>
        <fullName evidence="2">Uncharacterized protein</fullName>
    </submittedName>
</protein>
<evidence type="ECO:0000256" key="1">
    <source>
        <dbReference type="SAM" id="MobiDB-lite"/>
    </source>
</evidence>
<evidence type="ECO:0000313" key="2">
    <source>
        <dbReference type="EMBL" id="KAL2635856.1"/>
    </source>
</evidence>
<feature type="compositionally biased region" description="Basic and acidic residues" evidence="1">
    <location>
        <begin position="98"/>
        <end position="112"/>
    </location>
</feature>
<name>A0ABD1YZ50_9MARC</name>
<comment type="caution">
    <text evidence="2">The sequence shown here is derived from an EMBL/GenBank/DDBJ whole genome shotgun (WGS) entry which is preliminary data.</text>
</comment>
<feature type="region of interest" description="Disordered" evidence="1">
    <location>
        <begin position="92"/>
        <end position="133"/>
    </location>
</feature>
<dbReference type="AlphaFoldDB" id="A0ABD1YZ50"/>